<evidence type="ECO:0000313" key="2">
    <source>
        <dbReference type="Proteomes" id="UP001551011"/>
    </source>
</evidence>
<dbReference type="EMBL" id="JBFAEG010000072">
    <property type="protein sequence ID" value="MEU5714075.1"/>
    <property type="molecule type" value="Genomic_DNA"/>
</dbReference>
<evidence type="ECO:0000313" key="1">
    <source>
        <dbReference type="EMBL" id="MEU5714075.1"/>
    </source>
</evidence>
<feature type="non-terminal residue" evidence="1">
    <location>
        <position position="1"/>
    </location>
</feature>
<dbReference type="RefSeq" id="WP_356198037.1">
    <property type="nucleotide sequence ID" value="NZ_JBEXDP010000205.1"/>
</dbReference>
<comment type="caution">
    <text evidence="1">The sequence shown here is derived from an EMBL/GenBank/DDBJ whole genome shotgun (WGS) entry which is preliminary data.</text>
</comment>
<gene>
    <name evidence="1" type="ORF">AB0H04_46090</name>
</gene>
<proteinExistence type="predicted"/>
<reference evidence="1 2" key="1">
    <citation type="submission" date="2024-06" db="EMBL/GenBank/DDBJ databases">
        <title>The Natural Products Discovery Center: Release of the First 8490 Sequenced Strains for Exploring Actinobacteria Biosynthetic Diversity.</title>
        <authorList>
            <person name="Kalkreuter E."/>
            <person name="Kautsar S.A."/>
            <person name="Yang D."/>
            <person name="Bader C.D."/>
            <person name="Teijaro C.N."/>
            <person name="Fluegel L."/>
            <person name="Davis C.M."/>
            <person name="Simpson J.R."/>
            <person name="Lauterbach L."/>
            <person name="Steele A.D."/>
            <person name="Gui C."/>
            <person name="Meng S."/>
            <person name="Li G."/>
            <person name="Viehrig K."/>
            <person name="Ye F."/>
            <person name="Su P."/>
            <person name="Kiefer A.F."/>
            <person name="Nichols A."/>
            <person name="Cepeda A.J."/>
            <person name="Yan W."/>
            <person name="Fan B."/>
            <person name="Jiang Y."/>
            <person name="Adhikari A."/>
            <person name="Zheng C.-J."/>
            <person name="Schuster L."/>
            <person name="Cowan T.M."/>
            <person name="Smanski M.J."/>
            <person name="Chevrette M.G."/>
            <person name="De Carvalho L.P.S."/>
            <person name="Shen B."/>
        </authorList>
    </citation>
    <scope>NUCLEOTIDE SEQUENCE [LARGE SCALE GENOMIC DNA]</scope>
    <source>
        <strain evidence="1 2">NPDC020594</strain>
    </source>
</reference>
<name>A0ABV3AQP2_9ACTN</name>
<sequence length="162" mass="18207">WPFLYPDSHSDAGANARIRWEPVHHFSGRNPTVAKFHRMGTERGYGPDDVALLRYGSLPDPDPNADRPLNHAYVVGDYGIEDHETFREGFHVLHNPWARLPVPDGVFSGMTEHRLRDDGLVLTTAERPDFFVSHTVVLHAPHARAAARAYAARYLADNESST</sequence>
<organism evidence="1 2">
    <name type="scientific">Streptomyces flaveolus</name>
    <dbReference type="NCBI Taxonomy" id="67297"/>
    <lineage>
        <taxon>Bacteria</taxon>
        <taxon>Bacillati</taxon>
        <taxon>Actinomycetota</taxon>
        <taxon>Actinomycetes</taxon>
        <taxon>Kitasatosporales</taxon>
        <taxon>Streptomycetaceae</taxon>
        <taxon>Streptomyces</taxon>
    </lineage>
</organism>
<protein>
    <submittedName>
        <fullName evidence="1">Uncharacterized protein</fullName>
    </submittedName>
</protein>
<dbReference type="Proteomes" id="UP001551011">
    <property type="component" value="Unassembled WGS sequence"/>
</dbReference>
<accession>A0ABV3AQP2</accession>
<keyword evidence="2" id="KW-1185">Reference proteome</keyword>